<dbReference type="OrthoDB" id="10411185at2759"/>
<accession>A0A6J8A494</accession>
<keyword evidence="2" id="KW-1185">Reference proteome</keyword>
<name>A0A6J8A494_MYTCO</name>
<evidence type="ECO:0000313" key="1">
    <source>
        <dbReference type="EMBL" id="CAC5360040.1"/>
    </source>
</evidence>
<evidence type="ECO:0000313" key="2">
    <source>
        <dbReference type="Proteomes" id="UP000507470"/>
    </source>
</evidence>
<reference evidence="1 2" key="1">
    <citation type="submission" date="2020-06" db="EMBL/GenBank/DDBJ databases">
        <authorList>
            <person name="Li R."/>
            <person name="Bekaert M."/>
        </authorList>
    </citation>
    <scope>NUCLEOTIDE SEQUENCE [LARGE SCALE GENOMIC DNA]</scope>
    <source>
        <strain evidence="2">wild</strain>
    </source>
</reference>
<dbReference type="AlphaFoldDB" id="A0A6J8A494"/>
<gene>
    <name evidence="1" type="ORF">MCOR_2668</name>
</gene>
<evidence type="ECO:0008006" key="3">
    <source>
        <dbReference type="Google" id="ProtNLM"/>
    </source>
</evidence>
<sequence>MPNQMLHNGDCNFLRDHWLWIIIKCSRKSRRHKHYIRNHHDLTDRYGMPVSYKSFKNPLHPWFLMGLLMSNEDGRRRFFVILCVLYEVVAPLFRQHIEKHFRSNGFLTFYDFLNYQKHSIFHMKYRKKCCKDKTNCPQNPQTPLQEYQYKQLYTVKSCACSPCHCNISANSIKLDDIDISLCCLLLNVCSISPNEKTAFDTLRKCRNSFSHNVDCQLNEQDYKQSWSDLERNILIIDRSKKDELNIIQSRPLDDGLCKRYHTFIIDHYERVEELNHKVELLITRQDQNMVMLSDDLMTKEDMVKLRNDLMTKEDMVKLRNDLMTKEDMVKLKKDLMNKEDIDVKKKPIKESVLKEIENPTIKDITHEQVTGFLNDNPNYLDGYVSKYVPGDKVCNWCLSKGITSAQLDLNSSKLGKKLFVLERQVVLKYIGIVDEPTGGVFMNDGRLVLVSFVEKKIVIFDSNYDSSSTSLLKGKPWHIVALDYKKVAITLHKDKEAETTVNSICIYDVDKAEEISSIFLTEGPCYCIAKLDERFLVTVDEFGLVFIDTKTCKIKPLRMSVSKHGILCATEDRIYLKDKNSKKKLLCCKISKNAKMCMKFSKRSFPDEPSKATMLPNGTMYITCTNGTLQHVAAEGKHKTVHEGLEDLVNPSIINFSSYRGLLYVAGGEGLVNIYRKLF</sequence>
<dbReference type="SUPFAM" id="SSF101898">
    <property type="entry name" value="NHL repeat"/>
    <property type="match status" value="1"/>
</dbReference>
<protein>
    <recommendedName>
        <fullName evidence="3">DZIP3-like HEPN domain-containing protein</fullName>
    </recommendedName>
</protein>
<organism evidence="1 2">
    <name type="scientific">Mytilus coruscus</name>
    <name type="common">Sea mussel</name>
    <dbReference type="NCBI Taxonomy" id="42192"/>
    <lineage>
        <taxon>Eukaryota</taxon>
        <taxon>Metazoa</taxon>
        <taxon>Spiralia</taxon>
        <taxon>Lophotrochozoa</taxon>
        <taxon>Mollusca</taxon>
        <taxon>Bivalvia</taxon>
        <taxon>Autobranchia</taxon>
        <taxon>Pteriomorphia</taxon>
        <taxon>Mytilida</taxon>
        <taxon>Mytiloidea</taxon>
        <taxon>Mytilidae</taxon>
        <taxon>Mytilinae</taxon>
        <taxon>Mytilus</taxon>
    </lineage>
</organism>
<proteinExistence type="predicted"/>
<dbReference type="Proteomes" id="UP000507470">
    <property type="component" value="Unassembled WGS sequence"/>
</dbReference>
<dbReference type="EMBL" id="CACVKT020000542">
    <property type="protein sequence ID" value="CAC5360040.1"/>
    <property type="molecule type" value="Genomic_DNA"/>
</dbReference>